<feature type="chain" id="PRO_5013379909" evidence="1">
    <location>
        <begin position="16"/>
        <end position="123"/>
    </location>
</feature>
<proteinExistence type="evidence at transcript level"/>
<feature type="signal peptide" evidence="1">
    <location>
        <begin position="1"/>
        <end position="15"/>
    </location>
</feature>
<protein>
    <submittedName>
        <fullName evidence="2">Putative secreted protein</fullName>
    </submittedName>
</protein>
<dbReference type="EMBL" id="GBBM01007647">
    <property type="protein sequence ID" value="JAC27771.1"/>
    <property type="molecule type" value="mRNA"/>
</dbReference>
<dbReference type="AlphaFoldDB" id="A0A023G0R7"/>
<organism evidence="2">
    <name type="scientific">Amblyomma triste</name>
    <name type="common">Neotropical tick</name>
    <dbReference type="NCBI Taxonomy" id="251400"/>
    <lineage>
        <taxon>Eukaryota</taxon>
        <taxon>Metazoa</taxon>
        <taxon>Ecdysozoa</taxon>
        <taxon>Arthropoda</taxon>
        <taxon>Chelicerata</taxon>
        <taxon>Arachnida</taxon>
        <taxon>Acari</taxon>
        <taxon>Parasitiformes</taxon>
        <taxon>Ixodida</taxon>
        <taxon>Ixodoidea</taxon>
        <taxon>Ixodidae</taxon>
        <taxon>Amblyomminae</taxon>
        <taxon>Amblyomma</taxon>
    </lineage>
</organism>
<accession>A0A023G0R7</accession>
<name>A0A023G0R7_AMBTT</name>
<evidence type="ECO:0000256" key="1">
    <source>
        <dbReference type="SAM" id="SignalP"/>
    </source>
</evidence>
<sequence>MLTSSIFFLKHFVCAVINIGCSLEHEHAALLRSWPNICEGPFMITVQTSSVHAYTDLSLKLRGISQSEWSCERESALNTVNLSTATWLQNKAITVHTSFIVNKNLSRRLNPNLLPVLGRHSVC</sequence>
<reference evidence="2" key="1">
    <citation type="submission" date="2014-03" db="EMBL/GenBank/DDBJ databases">
        <title>The sialotranscriptome of Amblyomma triste, Amblyomma parvum and Amblyomma cajennense ticks, uncovered by 454-based RNA-seq.</title>
        <authorList>
            <person name="Garcia G.R."/>
            <person name="Gardinassi L.G."/>
            <person name="Ribeiro J.M."/>
            <person name="Anatriello E."/>
            <person name="Ferreira B.R."/>
            <person name="Moreira H.N."/>
            <person name="Mafra C."/>
            <person name="Olegario M.M."/>
            <person name="Szabo P.J."/>
            <person name="Miranda-Santos I.K."/>
            <person name="Maruyama S.R."/>
        </authorList>
    </citation>
    <scope>NUCLEOTIDE SEQUENCE</scope>
    <source>
        <strain evidence="2">Mato Grasso do Sul</strain>
        <tissue evidence="2">Salivary glands</tissue>
    </source>
</reference>
<keyword evidence="1" id="KW-0732">Signal</keyword>
<evidence type="ECO:0000313" key="2">
    <source>
        <dbReference type="EMBL" id="JAC27771.1"/>
    </source>
</evidence>